<keyword evidence="2 4" id="KW-0732">Signal</keyword>
<evidence type="ECO:0000256" key="1">
    <source>
        <dbReference type="ARBA" id="ARBA00010333"/>
    </source>
</evidence>
<keyword evidence="7" id="KW-1185">Reference proteome</keyword>
<protein>
    <submittedName>
        <fullName evidence="6">Transporter substrate-binding domain-containing protein</fullName>
    </submittedName>
</protein>
<name>A0A974XR35_9GAMM</name>
<feature type="domain" description="Solute-binding protein family 3/N-terminal" evidence="5">
    <location>
        <begin position="34"/>
        <end position="260"/>
    </location>
</feature>
<dbReference type="PANTHER" id="PTHR35936:SF19">
    <property type="entry name" value="AMINO-ACID-BINDING PROTEIN YXEM-RELATED"/>
    <property type="match status" value="1"/>
</dbReference>
<dbReference type="InterPro" id="IPR001638">
    <property type="entry name" value="Solute-binding_3/MltF_N"/>
</dbReference>
<comment type="similarity">
    <text evidence="1">Belongs to the bacterial solute-binding protein 3 family.</text>
</comment>
<dbReference type="SUPFAM" id="SSF53850">
    <property type="entry name" value="Periplasmic binding protein-like II"/>
    <property type="match status" value="1"/>
</dbReference>
<dbReference type="AlphaFoldDB" id="A0A974XR35"/>
<evidence type="ECO:0000313" key="6">
    <source>
        <dbReference type="EMBL" id="QSX31751.1"/>
    </source>
</evidence>
<evidence type="ECO:0000256" key="2">
    <source>
        <dbReference type="ARBA" id="ARBA00022729"/>
    </source>
</evidence>
<accession>A0A974XR35</accession>
<evidence type="ECO:0000256" key="3">
    <source>
        <dbReference type="SAM" id="MobiDB-lite"/>
    </source>
</evidence>
<feature type="chain" id="PRO_5037225425" evidence="4">
    <location>
        <begin position="33"/>
        <end position="309"/>
    </location>
</feature>
<sequence length="309" mass="34993">MVARRHANKLGRRSARRGLALSLGLMLSGTHADELTIGVSFSIPPYVIQENNTGLELELLNMALAASGHRVNITYLPLARTFHELREGKLDGIINVHEGMVDKVFYSDVAIVFQNCAISLAKNQLKIESIRDLKDKRIVAFQRASVLLGPEFSQVVTANDEYSEVARQQLQVYMLMKDRVDAVVMDRHIFNYYRKQALLQNALNAAELQQSLVYHEIFPPTEYRFAFQSERIRDDFNRGLKQLKSDGSWQQLHEKYQDDMTLVSNPTKPYDAAPLSLLPKPMEHEETPTSDTQESQPGAAIPPSEPEPE</sequence>
<dbReference type="SMART" id="SM00062">
    <property type="entry name" value="PBPb"/>
    <property type="match status" value="1"/>
</dbReference>
<dbReference type="KEGG" id="scyp:JYB88_02875"/>
<organism evidence="6 7">
    <name type="scientific">Shewanella cyperi</name>
    <dbReference type="NCBI Taxonomy" id="2814292"/>
    <lineage>
        <taxon>Bacteria</taxon>
        <taxon>Pseudomonadati</taxon>
        <taxon>Pseudomonadota</taxon>
        <taxon>Gammaproteobacteria</taxon>
        <taxon>Alteromonadales</taxon>
        <taxon>Shewanellaceae</taxon>
        <taxon>Shewanella</taxon>
    </lineage>
</organism>
<dbReference type="Proteomes" id="UP000663281">
    <property type="component" value="Chromosome"/>
</dbReference>
<gene>
    <name evidence="6" type="ORF">JYB88_02875</name>
</gene>
<dbReference type="Gene3D" id="3.40.190.10">
    <property type="entry name" value="Periplasmic binding protein-like II"/>
    <property type="match status" value="2"/>
</dbReference>
<dbReference type="EMBL" id="CP071504">
    <property type="protein sequence ID" value="QSX31751.1"/>
    <property type="molecule type" value="Genomic_DNA"/>
</dbReference>
<feature type="signal peptide" evidence="4">
    <location>
        <begin position="1"/>
        <end position="32"/>
    </location>
</feature>
<evidence type="ECO:0000256" key="4">
    <source>
        <dbReference type="SAM" id="SignalP"/>
    </source>
</evidence>
<evidence type="ECO:0000313" key="7">
    <source>
        <dbReference type="Proteomes" id="UP000663281"/>
    </source>
</evidence>
<evidence type="ECO:0000259" key="5">
    <source>
        <dbReference type="SMART" id="SM00062"/>
    </source>
</evidence>
<dbReference type="Pfam" id="PF00497">
    <property type="entry name" value="SBP_bac_3"/>
    <property type="match status" value="1"/>
</dbReference>
<dbReference type="PANTHER" id="PTHR35936">
    <property type="entry name" value="MEMBRANE-BOUND LYTIC MUREIN TRANSGLYCOSYLASE F"/>
    <property type="match status" value="1"/>
</dbReference>
<proteinExistence type="inferred from homology"/>
<reference evidence="6 7" key="1">
    <citation type="submission" date="2021-03" db="EMBL/GenBank/DDBJ databases">
        <title>Novel species identification of genus Shewanella.</title>
        <authorList>
            <person name="Liu G."/>
            <person name="Zhang Q."/>
        </authorList>
    </citation>
    <scope>NUCLEOTIDE SEQUENCE [LARGE SCALE GENOMIC DNA]</scope>
    <source>
        <strain evidence="6 7">FJAT-53726</strain>
    </source>
</reference>
<feature type="region of interest" description="Disordered" evidence="3">
    <location>
        <begin position="260"/>
        <end position="309"/>
    </location>
</feature>